<name>A0ABN9QUX5_9DINO</name>
<organism evidence="2 3">
    <name type="scientific">Prorocentrum cordatum</name>
    <dbReference type="NCBI Taxonomy" id="2364126"/>
    <lineage>
        <taxon>Eukaryota</taxon>
        <taxon>Sar</taxon>
        <taxon>Alveolata</taxon>
        <taxon>Dinophyceae</taxon>
        <taxon>Prorocentrales</taxon>
        <taxon>Prorocentraceae</taxon>
        <taxon>Prorocentrum</taxon>
    </lineage>
</organism>
<protein>
    <submittedName>
        <fullName evidence="2">Uncharacterized protein</fullName>
    </submittedName>
</protein>
<feature type="compositionally biased region" description="Low complexity" evidence="1">
    <location>
        <begin position="69"/>
        <end position="80"/>
    </location>
</feature>
<feature type="region of interest" description="Disordered" evidence="1">
    <location>
        <begin position="56"/>
        <end position="80"/>
    </location>
</feature>
<accession>A0ABN9QUX5</accession>
<proteinExistence type="predicted"/>
<dbReference type="Proteomes" id="UP001189429">
    <property type="component" value="Unassembled WGS sequence"/>
</dbReference>
<keyword evidence="3" id="KW-1185">Reference proteome</keyword>
<feature type="compositionally biased region" description="Basic and acidic residues" evidence="1">
    <location>
        <begin position="57"/>
        <end position="68"/>
    </location>
</feature>
<evidence type="ECO:0000256" key="1">
    <source>
        <dbReference type="SAM" id="MobiDB-lite"/>
    </source>
</evidence>
<sequence>MSRSFLGASHEQTKQRFLRGAIDQYIEEHVRKCSPGDCAAFSKIAVLAGLATGTGARGRELRREHSEAASDNNDDAAANDPLAKEEAVLKCKKFMAQFSREECTFTTWVNSVKGFESSAANAQFKWNHTNNENMRLAISQMFDQVFPVHEAPNIEKGDNKARAAHRSAEDYYGTTSSTLKVHLLNGTYCGAVNEDLLGMLPRHVSATVNREPESTVYVILSFLRGYGISTERHAPRLTMQKVIKSLTEDPDLNLEVNTFTLCFEKRPTGGWAGGPMRPEGALCFSADRTKTMDFACRFSKSALYRNETTGALCKAHPRSSYVCPTNPAVQGYHFPDTSLEKMDKQRYTGPGMYWPLVMSLLSGLGLKSKDLVHFREEVACDGTLASTLLEMMAAPPEQFVVPKFSCSMLLRMGSASSIRNNLVYLDKTLTNFVKSLIKKGFRVYGYDPLPPLDMHATSPGPLDLSLFKVTMPITSTMTMQIREDEWLAVTGHPEVKSQADKWLDHFNARHNPSGNFWVDSKKRPADFAAEGDEAVTLPKLSPEDPETIEELEKGAAGQGLKKGLSTLQTGLLVAKTTEGAVYLYAEDADMVARKDTPLHGWGPGKWLVDKELKAAEDKTASAPTLVTFMCNDTQEEIRFYGKPPFTDAAFSSSPQPLRQFLQHLEKTHNVTEHTLVNHTVERTDGGANSNPDYIVKQVLPCKFLPSSKDDKNWCVAVTYAKIAASERVRVMVDIECQQQNTMCPGDIHLFLKQDTRIYKNKLTRIV</sequence>
<dbReference type="EMBL" id="CAUYUJ010004564">
    <property type="protein sequence ID" value="CAK0810103.1"/>
    <property type="molecule type" value="Genomic_DNA"/>
</dbReference>
<evidence type="ECO:0000313" key="2">
    <source>
        <dbReference type="EMBL" id="CAK0810103.1"/>
    </source>
</evidence>
<gene>
    <name evidence="2" type="ORF">PCOR1329_LOCUS15170</name>
</gene>
<evidence type="ECO:0000313" key="3">
    <source>
        <dbReference type="Proteomes" id="UP001189429"/>
    </source>
</evidence>
<reference evidence="2" key="1">
    <citation type="submission" date="2023-10" db="EMBL/GenBank/DDBJ databases">
        <authorList>
            <person name="Chen Y."/>
            <person name="Shah S."/>
            <person name="Dougan E. K."/>
            <person name="Thang M."/>
            <person name="Chan C."/>
        </authorList>
    </citation>
    <scope>NUCLEOTIDE SEQUENCE [LARGE SCALE GENOMIC DNA]</scope>
</reference>
<comment type="caution">
    <text evidence="2">The sequence shown here is derived from an EMBL/GenBank/DDBJ whole genome shotgun (WGS) entry which is preliminary data.</text>
</comment>